<evidence type="ECO:0000313" key="7">
    <source>
        <dbReference type="EMBL" id="TXC63385.1"/>
    </source>
</evidence>
<evidence type="ECO:0000256" key="2">
    <source>
        <dbReference type="ARBA" id="ARBA00022475"/>
    </source>
</evidence>
<gene>
    <name evidence="7" type="ORF">FRZ32_06770</name>
</gene>
<protein>
    <recommendedName>
        <fullName evidence="9">Oligosaccharide flippase family protein</fullName>
    </recommendedName>
</protein>
<comment type="subcellular location">
    <subcellularLocation>
        <location evidence="1">Cell membrane</location>
        <topology evidence="1">Multi-pass membrane protein</topology>
    </subcellularLocation>
</comment>
<feature type="transmembrane region" description="Helical" evidence="6">
    <location>
        <begin position="381"/>
        <end position="400"/>
    </location>
</feature>
<dbReference type="OrthoDB" id="3701119at2"/>
<dbReference type="Proteomes" id="UP000321249">
    <property type="component" value="Unassembled WGS sequence"/>
</dbReference>
<comment type="caution">
    <text evidence="7">The sequence shown here is derived from an EMBL/GenBank/DDBJ whole genome shotgun (WGS) entry which is preliminary data.</text>
</comment>
<feature type="transmembrane region" description="Helical" evidence="6">
    <location>
        <begin position="283"/>
        <end position="305"/>
    </location>
</feature>
<evidence type="ECO:0000256" key="5">
    <source>
        <dbReference type="ARBA" id="ARBA00023136"/>
    </source>
</evidence>
<dbReference type="AlphaFoldDB" id="A0A5C6TU32"/>
<feature type="transmembrane region" description="Helical" evidence="6">
    <location>
        <begin position="114"/>
        <end position="131"/>
    </location>
</feature>
<feature type="transmembrane region" description="Helical" evidence="6">
    <location>
        <begin position="143"/>
        <end position="167"/>
    </location>
</feature>
<feature type="transmembrane region" description="Helical" evidence="6">
    <location>
        <begin position="325"/>
        <end position="344"/>
    </location>
</feature>
<keyword evidence="2" id="KW-1003">Cell membrane</keyword>
<evidence type="ECO:0000256" key="4">
    <source>
        <dbReference type="ARBA" id="ARBA00022989"/>
    </source>
</evidence>
<feature type="transmembrane region" description="Helical" evidence="6">
    <location>
        <begin position="86"/>
        <end position="108"/>
    </location>
</feature>
<keyword evidence="3 6" id="KW-0812">Transmembrane</keyword>
<evidence type="ECO:0000256" key="6">
    <source>
        <dbReference type="SAM" id="Phobius"/>
    </source>
</evidence>
<keyword evidence="4 6" id="KW-1133">Transmembrane helix</keyword>
<dbReference type="RefSeq" id="WP_147042795.1">
    <property type="nucleotide sequence ID" value="NZ_BAABIR010000003.1"/>
</dbReference>
<evidence type="ECO:0000256" key="3">
    <source>
        <dbReference type="ARBA" id="ARBA00022692"/>
    </source>
</evidence>
<feature type="transmembrane region" description="Helical" evidence="6">
    <location>
        <begin position="173"/>
        <end position="191"/>
    </location>
</feature>
<name>A0A5C6TU32_9SPHN</name>
<feature type="transmembrane region" description="Helical" evidence="6">
    <location>
        <begin position="45"/>
        <end position="65"/>
    </location>
</feature>
<dbReference type="PANTHER" id="PTHR30250">
    <property type="entry name" value="PST FAMILY PREDICTED COLANIC ACID TRANSPORTER"/>
    <property type="match status" value="1"/>
</dbReference>
<dbReference type="InterPro" id="IPR050833">
    <property type="entry name" value="Poly_Biosynth_Transport"/>
</dbReference>
<keyword evidence="8" id="KW-1185">Reference proteome</keyword>
<dbReference type="GO" id="GO:0005886">
    <property type="term" value="C:plasma membrane"/>
    <property type="evidence" value="ECO:0007669"/>
    <property type="project" value="UniProtKB-SubCell"/>
</dbReference>
<dbReference type="PANTHER" id="PTHR30250:SF26">
    <property type="entry name" value="PSMA PROTEIN"/>
    <property type="match status" value="1"/>
</dbReference>
<feature type="transmembrane region" description="Helical" evidence="6">
    <location>
        <begin position="211"/>
        <end position="238"/>
    </location>
</feature>
<sequence length="428" mass="44220">MSNPFRTFVRAAHRVGLVSLDQAISSVTNLAASLIAAHALPPAEFGAFGIVFATYMLVIFLVRAATGEVLLLSGEDHAKRESTTNLVIALAGGLAGGVAIAAAALAVGGPTGRGLLPLAIGLAGLTLQDAIRYVGFATRRVRLALISDLLWLGLMLAFFAPALWRTLDIGEVSALWVASGVASAIGTLPFARLERPSTARMRGWLRAKRGLMLNLVVDRGLVSGSQQGVIYIIALLIGLQGNAAYRAAQIVMGPVNVLAAGIMTSTVPYLVRIWRDRPSHLITRAAAIAAATGVGFLILTLTIAAMPDSIGRPLIGRSWALGAPVLPIMAVIVSVQAPNFAALGALRAMGGAGSALAIRILVVPATLAAVAIAALSGSIAAVMWTQAGCVAVATTLWWLLARRVQRRALAERPRGDGAGAPAVLAAEE</sequence>
<evidence type="ECO:0000313" key="8">
    <source>
        <dbReference type="Proteomes" id="UP000321249"/>
    </source>
</evidence>
<proteinExistence type="predicted"/>
<organism evidence="7 8">
    <name type="scientific">Allosphingosinicella ginsenosidimutans</name>
    <dbReference type="NCBI Taxonomy" id="1176539"/>
    <lineage>
        <taxon>Bacteria</taxon>
        <taxon>Pseudomonadati</taxon>
        <taxon>Pseudomonadota</taxon>
        <taxon>Alphaproteobacteria</taxon>
        <taxon>Sphingomonadales</taxon>
        <taxon>Sphingomonadaceae</taxon>
        <taxon>Allosphingosinicella</taxon>
    </lineage>
</organism>
<feature type="transmembrane region" description="Helical" evidence="6">
    <location>
        <begin position="356"/>
        <end position="375"/>
    </location>
</feature>
<feature type="transmembrane region" description="Helical" evidence="6">
    <location>
        <begin position="250"/>
        <end position="271"/>
    </location>
</feature>
<evidence type="ECO:0008006" key="9">
    <source>
        <dbReference type="Google" id="ProtNLM"/>
    </source>
</evidence>
<keyword evidence="5 6" id="KW-0472">Membrane</keyword>
<reference evidence="7 8" key="1">
    <citation type="journal article" date="2015" name="J. Microbiol.">
        <title>Sphingosinicella ginsenosidimutans sp. nov., with ginsenoside converting activity.</title>
        <authorList>
            <person name="Kim J.K."/>
            <person name="Kang M.S."/>
            <person name="Park S.C."/>
            <person name="Kim K.M."/>
            <person name="Choi K."/>
            <person name="Yoon M.H."/>
            <person name="Im W.T."/>
        </authorList>
    </citation>
    <scope>NUCLEOTIDE SEQUENCE [LARGE SCALE GENOMIC DNA]</scope>
    <source>
        <strain evidence="7 8">BS-11</strain>
    </source>
</reference>
<accession>A0A5C6TU32</accession>
<evidence type="ECO:0000256" key="1">
    <source>
        <dbReference type="ARBA" id="ARBA00004651"/>
    </source>
</evidence>
<dbReference type="EMBL" id="VOQQ01000001">
    <property type="protein sequence ID" value="TXC63385.1"/>
    <property type="molecule type" value="Genomic_DNA"/>
</dbReference>